<evidence type="ECO:0000313" key="2">
    <source>
        <dbReference type="EMBL" id="SPO44152.1"/>
    </source>
</evidence>
<gene>
    <name evidence="2" type="ORF">PSANT_01837</name>
</gene>
<protein>
    <submittedName>
        <fullName evidence="2">Uncharacterized protein</fullName>
    </submittedName>
</protein>
<dbReference type="GO" id="GO:0005737">
    <property type="term" value="C:cytoplasm"/>
    <property type="evidence" value="ECO:0007669"/>
    <property type="project" value="TreeGrafter"/>
</dbReference>
<dbReference type="InterPro" id="IPR022036">
    <property type="entry name" value="DUF3605"/>
</dbReference>
<dbReference type="EMBL" id="OOIQ01000003">
    <property type="protein sequence ID" value="SPO44152.1"/>
    <property type="molecule type" value="Genomic_DNA"/>
</dbReference>
<dbReference type="RefSeq" id="XP_014658210.1">
    <property type="nucleotide sequence ID" value="XM_014802724.1"/>
</dbReference>
<dbReference type="Pfam" id="PF12239">
    <property type="entry name" value="DUF3605"/>
    <property type="match status" value="2"/>
</dbReference>
<reference evidence="2" key="1">
    <citation type="submission" date="2018-03" db="EMBL/GenBank/DDBJ databases">
        <authorList>
            <person name="Guldener U."/>
        </authorList>
    </citation>
    <scope>NUCLEOTIDE SEQUENCE [LARGE SCALE GENOMIC DNA]</scope>
    <source>
        <strain evidence="2">ATCC34888</strain>
    </source>
</reference>
<comment type="caution">
    <text evidence="2">The sequence shown here is derived from an EMBL/GenBank/DDBJ whole genome shotgun (WGS) entry which is preliminary data.</text>
</comment>
<dbReference type="PANTHER" id="PTHR35020">
    <property type="entry name" value="N-ACETYLGLUCOSAMINE-INDUCED PROTEIN 1"/>
    <property type="match status" value="1"/>
</dbReference>
<organism evidence="2 3">
    <name type="scientific">Pseudozyma antarctica</name>
    <name type="common">Yeast</name>
    <name type="synonym">Candida antarctica</name>
    <dbReference type="NCBI Taxonomy" id="84753"/>
    <lineage>
        <taxon>Eukaryota</taxon>
        <taxon>Fungi</taxon>
        <taxon>Dikarya</taxon>
        <taxon>Basidiomycota</taxon>
        <taxon>Ustilaginomycotina</taxon>
        <taxon>Ustilaginomycetes</taxon>
        <taxon>Ustilaginales</taxon>
        <taxon>Ustilaginaceae</taxon>
        <taxon>Moesziomyces</taxon>
    </lineage>
</organism>
<dbReference type="PANTHER" id="PTHR35020:SF2">
    <property type="entry name" value="N-ACETYLGLUCOSAMINE-INDUCED PROTEIN 1"/>
    <property type="match status" value="1"/>
</dbReference>
<dbReference type="AlphaFoldDB" id="A0A5C3FID4"/>
<sequence length="585" mass="64435">MLVSATYSSTRAATAPTQLILRGTRDGDLAATLSAQRASSSSHCAKAERLPLFTWSDLVAIVSTGNLQRLSRHPEDLREYFAWMDSVKLSYGSVQSFILAERLTASHLVSLPTSESDAAVCFTSSFEPGRECQILVNDWPYSVPTDVVHNVVWSYRPILHRSLVAGKEKAVEEAAWAVVAKRGLCGSLSKHGLVVPSLQDHAQHVPDLRSLVAKCGEQDSAEANVHGVLRKACREIVAFIEKHWDLDRCEVVFFANPPSLQSVPSLAHFHVLVRGMWELCIDASGGVMACFIWLARVGDARKTWKPADVHSFFHHRPLLSNRKQRRQARAETMMAMTLAIRLSVATLALPTCAAASGSSPPGFAASQLRPGTSLDFDQVLHGLYTPSRADATSHNAALAGFGYKYFMSGAPIFVFPHRGSRIAKSSLDEALSTFGKFHIYSPATRQGTSIKPDPSNEGPALRTDEFGDVGEYMQRVDATRARFGPHATMLAHGAPTSQITKKYPWSRAGTKTPEWDEVWQSEAVPHEARLSKPEVFRAYLRATLETNRHVRFETKRGSMGLRALPSGQIEKAFRDLAGETTYFHP</sequence>
<evidence type="ECO:0000256" key="1">
    <source>
        <dbReference type="SAM" id="MobiDB-lite"/>
    </source>
</evidence>
<feature type="region of interest" description="Disordered" evidence="1">
    <location>
        <begin position="445"/>
        <end position="464"/>
    </location>
</feature>
<keyword evidence="3" id="KW-1185">Reference proteome</keyword>
<dbReference type="OrthoDB" id="498286at2759"/>
<evidence type="ECO:0000313" key="3">
    <source>
        <dbReference type="Proteomes" id="UP000325008"/>
    </source>
</evidence>
<dbReference type="GO" id="GO:0006044">
    <property type="term" value="P:N-acetylglucosamine metabolic process"/>
    <property type="evidence" value="ECO:0007669"/>
    <property type="project" value="TreeGrafter"/>
</dbReference>
<name>A0A5C3FID4_PSEA2</name>
<proteinExistence type="predicted"/>
<dbReference type="Proteomes" id="UP000325008">
    <property type="component" value="Unassembled WGS sequence"/>
</dbReference>
<accession>A0A5C3FID4</accession>